<evidence type="ECO:0000256" key="1">
    <source>
        <dbReference type="SAM" id="MobiDB-lite"/>
    </source>
</evidence>
<dbReference type="AlphaFoldDB" id="A0A4U5P766"/>
<reference evidence="2" key="3">
    <citation type="journal article" date="2019" name="G3 (Bethesda)">
        <title>Hybrid Assembly of the Genome of the Entomopathogenic Nematode Steinernema carpocapsae Identifies the X-Chromosome.</title>
        <authorList>
            <person name="Serra L."/>
            <person name="Macchietto M."/>
            <person name="Macias-Munoz A."/>
            <person name="McGill C.J."/>
            <person name="Rodriguez I.M."/>
            <person name="Rodriguez B."/>
            <person name="Murad R."/>
            <person name="Mortazavi A."/>
        </authorList>
    </citation>
    <scope>NUCLEOTIDE SEQUENCE</scope>
    <source>
        <strain evidence="2">ALL</strain>
    </source>
</reference>
<sequence>MTKEVGGDDSAHKWRTNDLQKATIDGRKKKRGDGRNGKADCRPLSFIGEDFMGRKEDKYCCRSASCETGFRHRRTVVG</sequence>
<reference evidence="2" key="2">
    <citation type="journal article" date="2015" name="Genome Biol.">
        <title>Comparative genomics of Steinernema reveals deeply conserved gene regulatory networks.</title>
        <authorList>
            <person name="Dillman A.R."/>
            <person name="Macchietto M."/>
            <person name="Porter C.F."/>
            <person name="Rogers A."/>
            <person name="Williams B."/>
            <person name="Antoshechkin I."/>
            <person name="Lee M.M."/>
            <person name="Goodwin Z."/>
            <person name="Lu X."/>
            <person name="Lewis E.E."/>
            <person name="Goodrich-Blair H."/>
            <person name="Stock S.P."/>
            <person name="Adams B.J."/>
            <person name="Sternberg P.W."/>
            <person name="Mortazavi A."/>
        </authorList>
    </citation>
    <scope>NUCLEOTIDE SEQUENCE [LARGE SCALE GENOMIC DNA]</scope>
    <source>
        <strain evidence="2">ALL</strain>
    </source>
</reference>
<proteinExistence type="predicted"/>
<accession>A0A4U5P766</accession>
<organism evidence="2">
    <name type="scientific">Steinernema carpocapsae</name>
    <name type="common">Entomopathogenic nematode</name>
    <dbReference type="NCBI Taxonomy" id="34508"/>
    <lineage>
        <taxon>Eukaryota</taxon>
        <taxon>Metazoa</taxon>
        <taxon>Ecdysozoa</taxon>
        <taxon>Nematoda</taxon>
        <taxon>Chromadorea</taxon>
        <taxon>Rhabditida</taxon>
        <taxon>Tylenchina</taxon>
        <taxon>Panagrolaimomorpha</taxon>
        <taxon>Strongyloidoidea</taxon>
        <taxon>Steinernematidae</taxon>
        <taxon>Steinernema</taxon>
    </lineage>
</organism>
<feature type="compositionally biased region" description="Basic and acidic residues" evidence="1">
    <location>
        <begin position="1"/>
        <end position="18"/>
    </location>
</feature>
<name>A0A4U5P766_STECR</name>
<gene>
    <name evidence="2" type="ORF">L596_006872</name>
</gene>
<dbReference type="EMBL" id="AZBU02000002">
    <property type="protein sequence ID" value="TKR92167.1"/>
    <property type="molecule type" value="Genomic_DNA"/>
</dbReference>
<protein>
    <submittedName>
        <fullName evidence="2">Uncharacterized protein</fullName>
    </submittedName>
</protein>
<reference evidence="2" key="1">
    <citation type="submission" date="2013-11" db="EMBL/GenBank/DDBJ databases">
        <authorList>
            <person name="Sternberg P."/>
            <person name="Dillman A."/>
            <person name="Macchietto M."/>
        </authorList>
    </citation>
    <scope>NUCLEOTIDE SEQUENCE</scope>
    <source>
        <strain evidence="2">ALL</strain>
    </source>
</reference>
<evidence type="ECO:0000313" key="2">
    <source>
        <dbReference type="EMBL" id="TKR92167.1"/>
    </source>
</evidence>
<comment type="caution">
    <text evidence="2">The sequence shown here is derived from an EMBL/GenBank/DDBJ whole genome shotgun (WGS) entry which is preliminary data.</text>
</comment>
<feature type="region of interest" description="Disordered" evidence="1">
    <location>
        <begin position="1"/>
        <end position="38"/>
    </location>
</feature>